<accession>A0ABW4APU0</accession>
<evidence type="ECO:0000256" key="1">
    <source>
        <dbReference type="SAM" id="Phobius"/>
    </source>
</evidence>
<feature type="transmembrane region" description="Helical" evidence="1">
    <location>
        <begin position="148"/>
        <end position="164"/>
    </location>
</feature>
<dbReference type="Proteomes" id="UP001597183">
    <property type="component" value="Unassembled WGS sequence"/>
</dbReference>
<dbReference type="RefSeq" id="WP_317794611.1">
    <property type="nucleotide sequence ID" value="NZ_AP028461.1"/>
</dbReference>
<feature type="transmembrane region" description="Helical" evidence="1">
    <location>
        <begin position="256"/>
        <end position="274"/>
    </location>
</feature>
<feature type="transmembrane region" description="Helical" evidence="1">
    <location>
        <begin position="29"/>
        <end position="48"/>
    </location>
</feature>
<proteinExistence type="predicted"/>
<gene>
    <name evidence="2" type="ORF">ACFQ5G_46780</name>
</gene>
<keyword evidence="1" id="KW-0472">Membrane</keyword>
<reference evidence="3" key="1">
    <citation type="journal article" date="2019" name="Int. J. Syst. Evol. Microbiol.">
        <title>The Global Catalogue of Microorganisms (GCM) 10K type strain sequencing project: providing services to taxonomists for standard genome sequencing and annotation.</title>
        <authorList>
            <consortium name="The Broad Institute Genomics Platform"/>
            <consortium name="The Broad Institute Genome Sequencing Center for Infectious Disease"/>
            <person name="Wu L."/>
            <person name="Ma J."/>
        </authorList>
    </citation>
    <scope>NUCLEOTIDE SEQUENCE [LARGE SCALE GENOMIC DNA]</scope>
    <source>
        <strain evidence="3">CCM 7526</strain>
    </source>
</reference>
<protein>
    <submittedName>
        <fullName evidence="2">Uncharacterized protein</fullName>
    </submittedName>
</protein>
<feature type="transmembrane region" description="Helical" evidence="1">
    <location>
        <begin position="304"/>
        <end position="328"/>
    </location>
</feature>
<keyword evidence="1" id="KW-0812">Transmembrane</keyword>
<sequence>MRVLALWVLATWCAECVWGGFTVVDYPVVLLFLGPLYGSVAVLIREVARRRGGGWPVMVSLAVAFGLVQAGLVDQSLFDRAALEGTEFAEESRAAGATWVAWPGFSAEQLFEFVRNHVWWSVCAPIAVVEAWAGPVVRREPWLSRRGVVGLVVLYLVASLVNWSDSGRVVTAAQVAVVVVVVVVLVAVALWASPPAGSRRAGSGPAVAAAAVGSVAAGSEGAGSRGPSGVPALVLGGSVLVVEVGSWFAGGGWSGLGLRVAGAVLVAVVAVRWARSQRQVLAVWGAGLVVAAAGAFLAPPYVAAASWLMVVSDVFGLVLVGVLLVVAWRRSRVIGATGGGAVGILAR</sequence>
<keyword evidence="1" id="KW-1133">Transmembrane helix</keyword>
<keyword evidence="3" id="KW-1185">Reference proteome</keyword>
<organism evidence="2 3">
    <name type="scientific">Actinoplanes sichuanensis</name>
    <dbReference type="NCBI Taxonomy" id="512349"/>
    <lineage>
        <taxon>Bacteria</taxon>
        <taxon>Bacillati</taxon>
        <taxon>Actinomycetota</taxon>
        <taxon>Actinomycetes</taxon>
        <taxon>Micromonosporales</taxon>
        <taxon>Micromonosporaceae</taxon>
        <taxon>Actinoplanes</taxon>
    </lineage>
</organism>
<evidence type="ECO:0000313" key="3">
    <source>
        <dbReference type="Proteomes" id="UP001597183"/>
    </source>
</evidence>
<feature type="transmembrane region" description="Helical" evidence="1">
    <location>
        <begin position="281"/>
        <end position="298"/>
    </location>
</feature>
<feature type="transmembrane region" description="Helical" evidence="1">
    <location>
        <begin position="170"/>
        <end position="192"/>
    </location>
</feature>
<comment type="caution">
    <text evidence="2">The sequence shown here is derived from an EMBL/GenBank/DDBJ whole genome shotgun (WGS) entry which is preliminary data.</text>
</comment>
<name>A0ABW4APU0_9ACTN</name>
<evidence type="ECO:0000313" key="2">
    <source>
        <dbReference type="EMBL" id="MFD1372881.1"/>
    </source>
</evidence>
<feature type="transmembrane region" description="Helical" evidence="1">
    <location>
        <begin position="55"/>
        <end position="73"/>
    </location>
</feature>
<dbReference type="EMBL" id="JBHTMK010000063">
    <property type="protein sequence ID" value="MFD1372881.1"/>
    <property type="molecule type" value="Genomic_DNA"/>
</dbReference>